<dbReference type="RefSeq" id="WP_310114631.1">
    <property type="nucleotide sequence ID" value="NZ_JAVDTN010000026.1"/>
</dbReference>
<keyword evidence="1" id="KW-0472">Membrane</keyword>
<dbReference type="EMBL" id="JAVDWN010000026">
    <property type="protein sequence ID" value="MDR7166083.1"/>
    <property type="molecule type" value="Genomic_DNA"/>
</dbReference>
<evidence type="ECO:0000256" key="1">
    <source>
        <dbReference type="SAM" id="Phobius"/>
    </source>
</evidence>
<evidence type="ECO:0000313" key="3">
    <source>
        <dbReference type="Proteomes" id="UP001262032"/>
    </source>
</evidence>
<protein>
    <submittedName>
        <fullName evidence="2">Uncharacterized protein</fullName>
    </submittedName>
</protein>
<sequence>MKSTEQLRPQDITVKKAIDWEPVKTNVITALTFGIMGLIGGYFIAIHIHGDARAAVIQDIQIVSKEAK</sequence>
<reference evidence="2" key="1">
    <citation type="submission" date="2023-07" db="EMBL/GenBank/DDBJ databases">
        <title>Sorghum-associated microbial communities from plants grown in Nebraska, USA.</title>
        <authorList>
            <person name="Schachtman D."/>
        </authorList>
    </citation>
    <scope>NUCLEOTIDE SEQUENCE</scope>
    <source>
        <strain evidence="2">BE261</strain>
    </source>
</reference>
<accession>A0AAW8NJI1</accession>
<organism evidence="2 3">
    <name type="scientific">Pseudarthrobacter oxydans</name>
    <name type="common">Arthrobacter oxydans</name>
    <dbReference type="NCBI Taxonomy" id="1671"/>
    <lineage>
        <taxon>Bacteria</taxon>
        <taxon>Bacillati</taxon>
        <taxon>Actinomycetota</taxon>
        <taxon>Actinomycetes</taxon>
        <taxon>Micrococcales</taxon>
        <taxon>Micrococcaceae</taxon>
        <taxon>Pseudarthrobacter</taxon>
    </lineage>
</organism>
<dbReference type="Proteomes" id="UP001262032">
    <property type="component" value="Unassembled WGS sequence"/>
</dbReference>
<feature type="transmembrane region" description="Helical" evidence="1">
    <location>
        <begin position="27"/>
        <end position="45"/>
    </location>
</feature>
<keyword evidence="1" id="KW-0812">Transmembrane</keyword>
<proteinExistence type="predicted"/>
<comment type="caution">
    <text evidence="2">The sequence shown here is derived from an EMBL/GenBank/DDBJ whole genome shotgun (WGS) entry which is preliminary data.</text>
</comment>
<dbReference type="GeneID" id="97424540"/>
<evidence type="ECO:0000313" key="2">
    <source>
        <dbReference type="EMBL" id="MDR7166083.1"/>
    </source>
</evidence>
<dbReference type="AlphaFoldDB" id="A0AAW8NJI1"/>
<keyword evidence="1" id="KW-1133">Transmembrane helix</keyword>
<gene>
    <name evidence="2" type="ORF">J2X12_004137</name>
</gene>
<name>A0AAW8NJI1_PSEOX</name>